<evidence type="ECO:0000313" key="2">
    <source>
        <dbReference type="EMBL" id="KZL69419.1"/>
    </source>
</evidence>
<evidence type="ECO:0008006" key="4">
    <source>
        <dbReference type="Google" id="ProtNLM"/>
    </source>
</evidence>
<evidence type="ECO:0000313" key="3">
    <source>
        <dbReference type="Proteomes" id="UP000076552"/>
    </source>
</evidence>
<accession>A0A166RLN9</accession>
<gene>
    <name evidence="2" type="ORF">CT0861_03173</name>
</gene>
<dbReference type="AlphaFoldDB" id="A0A166RLN9"/>
<keyword evidence="3" id="KW-1185">Reference proteome</keyword>
<keyword evidence="1" id="KW-0732">Signal</keyword>
<dbReference type="STRING" id="708197.A0A166RLN9"/>
<organism evidence="2 3">
    <name type="scientific">Colletotrichum tofieldiae</name>
    <dbReference type="NCBI Taxonomy" id="708197"/>
    <lineage>
        <taxon>Eukaryota</taxon>
        <taxon>Fungi</taxon>
        <taxon>Dikarya</taxon>
        <taxon>Ascomycota</taxon>
        <taxon>Pezizomycotina</taxon>
        <taxon>Sordariomycetes</taxon>
        <taxon>Hypocreomycetidae</taxon>
        <taxon>Glomerellales</taxon>
        <taxon>Glomerellaceae</taxon>
        <taxon>Colletotrichum</taxon>
        <taxon>Colletotrichum spaethianum species complex</taxon>
    </lineage>
</organism>
<name>A0A166RLN9_9PEZI</name>
<dbReference type="EMBL" id="LFIV01000107">
    <property type="protein sequence ID" value="KZL69419.1"/>
    <property type="molecule type" value="Genomic_DNA"/>
</dbReference>
<reference evidence="2 3" key="1">
    <citation type="submission" date="2015-06" db="EMBL/GenBank/DDBJ databases">
        <title>Survival trade-offs in plant roots during colonization by closely related pathogenic and mutualistic fungi.</title>
        <authorList>
            <person name="Hacquard S."/>
            <person name="Kracher B."/>
            <person name="Hiruma K."/>
            <person name="Weinman A."/>
            <person name="Muench P."/>
            <person name="Garrido Oter R."/>
            <person name="Ver Loren van Themaat E."/>
            <person name="Dallerey J.-F."/>
            <person name="Damm U."/>
            <person name="Henrissat B."/>
            <person name="Lespinet O."/>
            <person name="Thon M."/>
            <person name="Kemen E."/>
            <person name="McHardy A.C."/>
            <person name="Schulze-Lefert P."/>
            <person name="O'Connell R.J."/>
        </authorList>
    </citation>
    <scope>NUCLEOTIDE SEQUENCE [LARGE SCALE GENOMIC DNA]</scope>
    <source>
        <strain evidence="2 3">0861</strain>
    </source>
</reference>
<evidence type="ECO:0000256" key="1">
    <source>
        <dbReference type="SAM" id="SignalP"/>
    </source>
</evidence>
<sequence length="260" mass="28427">MKSTVFASLFLSIAAVSAVPIIDGNLATRELQASEVVVVNGNKTEILTEAALHEFYKAEGILMEKPAIDEEWLNFVPEPVNETAAELSARQIRCSPTSSFVIDKEQRFVDWDVQMSPVTLGAGSGILVRVESGWTVSNAVAVSAGIDSKWLKDKLTASFGVSYTRTWTSVTSFSHQTTIAAGFRGVFISQPWTNRKYGRTFQGCPGSMVQTGTFMADSHEEGSYDNARWVSGQITACIKRYGPKQVGTRMTRCNGSGEFR</sequence>
<dbReference type="Proteomes" id="UP000076552">
    <property type="component" value="Unassembled WGS sequence"/>
</dbReference>
<comment type="caution">
    <text evidence="2">The sequence shown here is derived from an EMBL/GenBank/DDBJ whole genome shotgun (WGS) entry which is preliminary data.</text>
</comment>
<proteinExistence type="predicted"/>
<feature type="signal peptide" evidence="1">
    <location>
        <begin position="1"/>
        <end position="18"/>
    </location>
</feature>
<protein>
    <recommendedName>
        <fullName evidence="4">Celp0028 effector like protein</fullName>
    </recommendedName>
</protein>
<feature type="chain" id="PRO_5007879139" description="Celp0028 effector like protein" evidence="1">
    <location>
        <begin position="19"/>
        <end position="260"/>
    </location>
</feature>